<dbReference type="Pfam" id="PF24906">
    <property type="entry name" value="Zf_WRKY19"/>
    <property type="match status" value="5"/>
</dbReference>
<dbReference type="AlphaFoldDB" id="A0A225X1Q3"/>
<accession>A0A225X1Q3</accession>
<dbReference type="PANTHER" id="PTHR31827:SF1">
    <property type="entry name" value="EMB|CAB89363.1"/>
    <property type="match status" value="1"/>
</dbReference>
<keyword evidence="3" id="KW-1185">Reference proteome</keyword>
<name>A0A225X1Q3_9STRA</name>
<dbReference type="Proteomes" id="UP000198211">
    <property type="component" value="Unassembled WGS sequence"/>
</dbReference>
<dbReference type="EMBL" id="NBNE01000030">
    <property type="protein sequence ID" value="OWZ24064.1"/>
    <property type="molecule type" value="Genomic_DNA"/>
</dbReference>
<proteinExistence type="predicted"/>
<dbReference type="OrthoDB" id="77038at2759"/>
<feature type="domain" description="WRKY19-like zinc finger" evidence="1">
    <location>
        <begin position="264"/>
        <end position="287"/>
    </location>
</feature>
<gene>
    <name evidence="2" type="ORF">PHMEG_000955</name>
</gene>
<dbReference type="STRING" id="4795.A0A225X1Q3"/>
<evidence type="ECO:0000313" key="3">
    <source>
        <dbReference type="Proteomes" id="UP000198211"/>
    </source>
</evidence>
<reference evidence="3" key="1">
    <citation type="submission" date="2017-03" db="EMBL/GenBank/DDBJ databases">
        <title>Phytopthora megakarya and P. palmivora, two closely related causual agents of cacao black pod achieved similar genome size and gene model numbers by different mechanisms.</title>
        <authorList>
            <person name="Ali S."/>
            <person name="Shao J."/>
            <person name="Larry D.J."/>
            <person name="Kronmiller B."/>
            <person name="Shen D."/>
            <person name="Strem M.D."/>
            <person name="Melnick R.L."/>
            <person name="Guiltinan M.J."/>
            <person name="Tyler B.M."/>
            <person name="Meinhardt L.W."/>
            <person name="Bailey B.A."/>
        </authorList>
    </citation>
    <scope>NUCLEOTIDE SEQUENCE [LARGE SCALE GENOMIC DNA]</scope>
    <source>
        <strain evidence="3">zdho120</strain>
    </source>
</reference>
<organism evidence="2 3">
    <name type="scientific">Phytophthora megakarya</name>
    <dbReference type="NCBI Taxonomy" id="4795"/>
    <lineage>
        <taxon>Eukaryota</taxon>
        <taxon>Sar</taxon>
        <taxon>Stramenopiles</taxon>
        <taxon>Oomycota</taxon>
        <taxon>Peronosporomycetes</taxon>
        <taxon>Peronosporales</taxon>
        <taxon>Peronosporaceae</taxon>
        <taxon>Phytophthora</taxon>
    </lineage>
</organism>
<evidence type="ECO:0000259" key="1">
    <source>
        <dbReference type="Pfam" id="PF24906"/>
    </source>
</evidence>
<feature type="domain" description="WRKY19-like zinc finger" evidence="1">
    <location>
        <begin position="288"/>
        <end position="311"/>
    </location>
</feature>
<feature type="domain" description="WRKY19-like zinc finger" evidence="1">
    <location>
        <begin position="312"/>
        <end position="335"/>
    </location>
</feature>
<protein>
    <recommendedName>
        <fullName evidence="1">WRKY19-like zinc finger domain-containing protein</fullName>
    </recommendedName>
</protein>
<feature type="domain" description="WRKY19-like zinc finger" evidence="1">
    <location>
        <begin position="240"/>
        <end position="263"/>
    </location>
</feature>
<comment type="caution">
    <text evidence="2">The sequence shown here is derived from an EMBL/GenBank/DDBJ whole genome shotgun (WGS) entry which is preliminary data.</text>
</comment>
<dbReference type="InterPro" id="IPR056866">
    <property type="entry name" value="Znf_WRKY19"/>
</dbReference>
<sequence length="413" mass="43660">MCRPIESRDSLGAMGPAAVALFAGYQPAAAGTSKALMTQNPKTAGRVPAWSTGDMSFGADGMNMLSMAAPPPALPFVSFPKSNPLPTMPWGAAPTADLLSMGLPSEFAAPAPAEVKPETAVQPNFEAQELEELLDFSMPGDLETVGKDKPDLVNLDDGFDGTEMSILYSFLVDAPEDKAKKTVEVDDGILNLNMLAGSPIEGLMETLEADFTDTELMMTPRRPEPHAPKIALKPGEVKSRRLCKNEGCYKRSRSNGLCISHGGGRRCAVEGCDKSSQGGNLCIRHGGGKRCSHEGCDKAAQSNFLCKAHGGGPRCQYNGCTRSSQGGGYCRSHGGGKRCMFDGCDKGTQRGDYCALHGGSRLCEVPGCMRNDRGGGLCATHGGGKRCTMEGCNKPCRRKGLCSAHLRQAEATK</sequence>
<evidence type="ECO:0000313" key="2">
    <source>
        <dbReference type="EMBL" id="OWZ24064.1"/>
    </source>
</evidence>
<dbReference type="PANTHER" id="PTHR31827">
    <property type="entry name" value="EMB|CAB89363.1"/>
    <property type="match status" value="1"/>
</dbReference>
<feature type="domain" description="WRKY19-like zinc finger" evidence="1">
    <location>
        <begin position="361"/>
        <end position="383"/>
    </location>
</feature>